<dbReference type="EMBL" id="PEZI01000075">
    <property type="protein sequence ID" value="PIS14258.1"/>
    <property type="molecule type" value="Genomic_DNA"/>
</dbReference>
<name>A0A2H0WQP5_9BACT</name>
<accession>A0A2H0WQP5</accession>
<dbReference type="AlphaFoldDB" id="A0A2H0WQP5"/>
<dbReference type="Proteomes" id="UP000230775">
    <property type="component" value="Unassembled WGS sequence"/>
</dbReference>
<evidence type="ECO:0000313" key="2">
    <source>
        <dbReference type="EMBL" id="PIS14258.1"/>
    </source>
</evidence>
<protein>
    <submittedName>
        <fullName evidence="2">Uncharacterized protein</fullName>
    </submittedName>
</protein>
<sequence length="105" mass="12190">MAWYWIVLIICFVCFFPLGLGVYWFNVKKPQLEYELETLFGVSPSEEEGVVEAAVEAKMRELTLNWEKEIKKADLGGKKSDELKKAEEDYGRAEQLAHQFRIAGW</sequence>
<comment type="caution">
    <text evidence="2">The sequence shown here is derived from an EMBL/GenBank/DDBJ whole genome shotgun (WGS) entry which is preliminary data.</text>
</comment>
<keyword evidence="1" id="KW-0472">Membrane</keyword>
<evidence type="ECO:0000256" key="1">
    <source>
        <dbReference type="SAM" id="Phobius"/>
    </source>
</evidence>
<keyword evidence="1" id="KW-1133">Transmembrane helix</keyword>
<evidence type="ECO:0000313" key="3">
    <source>
        <dbReference type="Proteomes" id="UP000230775"/>
    </source>
</evidence>
<keyword evidence="1" id="KW-0812">Transmembrane</keyword>
<organism evidence="2 3">
    <name type="scientific">Candidatus Shapirobacteria bacterium CG09_land_8_20_14_0_10_39_12</name>
    <dbReference type="NCBI Taxonomy" id="1974885"/>
    <lineage>
        <taxon>Bacteria</taxon>
        <taxon>Candidatus Shapironibacteriota</taxon>
    </lineage>
</organism>
<gene>
    <name evidence="2" type="ORF">COT64_03630</name>
</gene>
<feature type="transmembrane region" description="Helical" evidence="1">
    <location>
        <begin position="6"/>
        <end position="25"/>
    </location>
</feature>
<proteinExistence type="predicted"/>
<reference evidence="3" key="1">
    <citation type="submission" date="2017-09" db="EMBL/GenBank/DDBJ databases">
        <title>Depth-based differentiation of microbial function through sediment-hosted aquifers and enrichment of novel symbionts in the deep terrestrial subsurface.</title>
        <authorList>
            <person name="Probst A.J."/>
            <person name="Ladd B."/>
            <person name="Jarett J.K."/>
            <person name="Geller-Mcgrath D.E."/>
            <person name="Sieber C.M.K."/>
            <person name="Emerson J.B."/>
            <person name="Anantharaman K."/>
            <person name="Thomas B.C."/>
            <person name="Malmstrom R."/>
            <person name="Stieglmeier M."/>
            <person name="Klingl A."/>
            <person name="Woyke T."/>
            <person name="Ryan C.M."/>
            <person name="Banfield J.F."/>
        </authorList>
    </citation>
    <scope>NUCLEOTIDE SEQUENCE [LARGE SCALE GENOMIC DNA]</scope>
</reference>